<comment type="catalytic activity">
    <reaction evidence="4 5">
        <text>O-phospho-L-tyrosyl-[protein] + H2O = L-tyrosyl-[protein] + phosphate</text>
        <dbReference type="Rhea" id="RHEA:10684"/>
        <dbReference type="Rhea" id="RHEA-COMP:10136"/>
        <dbReference type="Rhea" id="RHEA-COMP:20101"/>
        <dbReference type="ChEBI" id="CHEBI:15377"/>
        <dbReference type="ChEBI" id="CHEBI:43474"/>
        <dbReference type="ChEBI" id="CHEBI:46858"/>
        <dbReference type="ChEBI" id="CHEBI:61978"/>
        <dbReference type="EC" id="3.1.3.48"/>
    </reaction>
</comment>
<dbReference type="PIRSF" id="PIRSF016557">
    <property type="entry name" value="Caps_synth_CpsB"/>
    <property type="match status" value="1"/>
</dbReference>
<keyword evidence="3 5" id="KW-0904">Protein phosphatase</keyword>
<dbReference type="InterPro" id="IPR016667">
    <property type="entry name" value="Caps_polysacc_synth_CpsB/CapC"/>
</dbReference>
<evidence type="ECO:0000256" key="4">
    <source>
        <dbReference type="ARBA" id="ARBA00051722"/>
    </source>
</evidence>
<evidence type="ECO:0000313" key="7">
    <source>
        <dbReference type="Proteomes" id="UP001500740"/>
    </source>
</evidence>
<dbReference type="EMBL" id="BAAACZ010000026">
    <property type="protein sequence ID" value="GAA0469258.1"/>
    <property type="molecule type" value="Genomic_DNA"/>
</dbReference>
<accession>A0ABP3K1F1</accession>
<comment type="similarity">
    <text evidence="1 5">Belongs to the metallo-dependent hydrolases superfamily. CpsB/CapC family.</text>
</comment>
<protein>
    <recommendedName>
        <fullName evidence="5">Tyrosine-protein phosphatase</fullName>
        <ecNumber evidence="5">3.1.3.48</ecNumber>
    </recommendedName>
</protein>
<dbReference type="Pfam" id="PF19567">
    <property type="entry name" value="CpsB_CapC"/>
    <property type="match status" value="1"/>
</dbReference>
<dbReference type="EC" id="3.1.3.48" evidence="5"/>
<dbReference type="RefSeq" id="WP_343784294.1">
    <property type="nucleotide sequence ID" value="NZ_BAAACZ010000026.1"/>
</dbReference>
<organism evidence="6 7">
    <name type="scientific">Alkalibacillus silvisoli</name>
    <dbReference type="NCBI Taxonomy" id="392823"/>
    <lineage>
        <taxon>Bacteria</taxon>
        <taxon>Bacillati</taxon>
        <taxon>Bacillota</taxon>
        <taxon>Bacilli</taxon>
        <taxon>Bacillales</taxon>
        <taxon>Bacillaceae</taxon>
        <taxon>Alkalibacillus</taxon>
    </lineage>
</organism>
<sequence length="256" mass="28526">MIDIHSHILPNVDDGASTLDDSIQMAKAAQSEGITTIYATPHHLNGRYETSPSLIKDKVSELNRELENRQINLKVKEGQEIRVNGEIPELLEDGEAIPLGNDSKYVLIEFPSSQVPRYAKQTSYDMQRMGYQPIIVHPERNSAISKYPNILYEQVKRGALTQLTASSVAGKFGKKIQALCFDLIEANLVHFIASDAHNTSSRGFHMKEAFDILEDRYGAGLVELFKENAETAATGEPVICDPPMEVKKKKKLLGIF</sequence>
<name>A0ABP3K1F1_9BACI</name>
<evidence type="ECO:0000256" key="3">
    <source>
        <dbReference type="ARBA" id="ARBA00022912"/>
    </source>
</evidence>
<proteinExistence type="inferred from homology"/>
<dbReference type="SUPFAM" id="SSF89550">
    <property type="entry name" value="PHP domain-like"/>
    <property type="match status" value="1"/>
</dbReference>
<dbReference type="PANTHER" id="PTHR39181">
    <property type="entry name" value="TYROSINE-PROTEIN PHOSPHATASE YWQE"/>
    <property type="match status" value="1"/>
</dbReference>
<keyword evidence="7" id="KW-1185">Reference proteome</keyword>
<evidence type="ECO:0000256" key="2">
    <source>
        <dbReference type="ARBA" id="ARBA00022801"/>
    </source>
</evidence>
<evidence type="ECO:0000313" key="6">
    <source>
        <dbReference type="EMBL" id="GAA0469258.1"/>
    </source>
</evidence>
<evidence type="ECO:0000256" key="1">
    <source>
        <dbReference type="ARBA" id="ARBA00005750"/>
    </source>
</evidence>
<evidence type="ECO:0000256" key="5">
    <source>
        <dbReference type="PIRNR" id="PIRNR016557"/>
    </source>
</evidence>
<reference evidence="7" key="1">
    <citation type="journal article" date="2019" name="Int. J. Syst. Evol. Microbiol.">
        <title>The Global Catalogue of Microorganisms (GCM) 10K type strain sequencing project: providing services to taxonomists for standard genome sequencing and annotation.</title>
        <authorList>
            <consortium name="The Broad Institute Genomics Platform"/>
            <consortium name="The Broad Institute Genome Sequencing Center for Infectious Disease"/>
            <person name="Wu L."/>
            <person name="Ma J."/>
        </authorList>
    </citation>
    <scope>NUCLEOTIDE SEQUENCE [LARGE SCALE GENOMIC DNA]</scope>
    <source>
        <strain evidence="7">JCM 14193</strain>
    </source>
</reference>
<keyword evidence="2 5" id="KW-0378">Hydrolase</keyword>
<dbReference type="Gene3D" id="3.20.20.140">
    <property type="entry name" value="Metal-dependent hydrolases"/>
    <property type="match status" value="1"/>
</dbReference>
<dbReference type="InterPro" id="IPR016195">
    <property type="entry name" value="Pol/histidinol_Pase-like"/>
</dbReference>
<dbReference type="Proteomes" id="UP001500740">
    <property type="component" value="Unassembled WGS sequence"/>
</dbReference>
<gene>
    <name evidence="6" type="ORF">GCM10008935_26360</name>
</gene>
<dbReference type="PANTHER" id="PTHR39181:SF1">
    <property type="entry name" value="TYROSINE-PROTEIN PHOSPHATASE YWQE"/>
    <property type="match status" value="1"/>
</dbReference>
<comment type="caution">
    <text evidence="6">The sequence shown here is derived from an EMBL/GenBank/DDBJ whole genome shotgun (WGS) entry which is preliminary data.</text>
</comment>